<feature type="domain" description="CBM6" evidence="3">
    <location>
        <begin position="419"/>
        <end position="541"/>
    </location>
</feature>
<reference evidence="4 5" key="1">
    <citation type="submission" date="2019-07" db="EMBL/GenBank/DDBJ databases">
        <authorList>
            <person name="Kim J."/>
        </authorList>
    </citation>
    <scope>NUCLEOTIDE SEQUENCE [LARGE SCALE GENOMIC DNA]</scope>
    <source>
        <strain evidence="4 5">G13</strain>
    </source>
</reference>
<dbReference type="Gene3D" id="2.60.120.260">
    <property type="entry name" value="Galactose-binding domain-like"/>
    <property type="match status" value="2"/>
</dbReference>
<dbReference type="GO" id="GO:0030246">
    <property type="term" value="F:carbohydrate binding"/>
    <property type="evidence" value="ECO:0007669"/>
    <property type="project" value="InterPro"/>
</dbReference>
<dbReference type="PANTHER" id="PTHR40469:SF2">
    <property type="entry name" value="GALACTOSE-BINDING DOMAIN-LIKE SUPERFAMILY PROTEIN"/>
    <property type="match status" value="1"/>
</dbReference>
<organism evidence="4 5">
    <name type="scientific">Cohnella terricola</name>
    <dbReference type="NCBI Taxonomy" id="1289167"/>
    <lineage>
        <taxon>Bacteria</taxon>
        <taxon>Bacillati</taxon>
        <taxon>Bacillota</taxon>
        <taxon>Bacilli</taxon>
        <taxon>Bacillales</taxon>
        <taxon>Paenibacillaceae</taxon>
        <taxon>Cohnella</taxon>
    </lineage>
</organism>
<evidence type="ECO:0000259" key="3">
    <source>
        <dbReference type="PROSITE" id="PS51175"/>
    </source>
</evidence>
<dbReference type="Proteomes" id="UP000316330">
    <property type="component" value="Unassembled WGS sequence"/>
</dbReference>
<dbReference type="AlphaFoldDB" id="A0A559JWN3"/>
<dbReference type="InterPro" id="IPR008979">
    <property type="entry name" value="Galactose-bd-like_sf"/>
</dbReference>
<dbReference type="OrthoDB" id="5480482at2"/>
<accession>A0A559JWN3</accession>
<dbReference type="PANTHER" id="PTHR40469">
    <property type="entry name" value="SECRETED GLYCOSYL HYDROLASE"/>
    <property type="match status" value="1"/>
</dbReference>
<dbReference type="CDD" id="cd04080">
    <property type="entry name" value="CBM6_cellulase-like"/>
    <property type="match status" value="2"/>
</dbReference>
<dbReference type="InterPro" id="IPR006584">
    <property type="entry name" value="Cellulose-bd_IV"/>
</dbReference>
<protein>
    <submittedName>
        <fullName evidence="4">Carbohydrate-binding protein</fullName>
    </submittedName>
</protein>
<dbReference type="SMART" id="SM00606">
    <property type="entry name" value="CBD_IV"/>
    <property type="match status" value="2"/>
</dbReference>
<evidence type="ECO:0000313" key="5">
    <source>
        <dbReference type="Proteomes" id="UP000316330"/>
    </source>
</evidence>
<dbReference type="Pfam" id="PF06283">
    <property type="entry name" value="ThuA"/>
    <property type="match status" value="1"/>
</dbReference>
<gene>
    <name evidence="4" type="ORF">FPZ45_01525</name>
</gene>
<dbReference type="RefSeq" id="WP_144697682.1">
    <property type="nucleotide sequence ID" value="NZ_VNJJ01000001.1"/>
</dbReference>
<feature type="signal peptide" evidence="2">
    <location>
        <begin position="1"/>
        <end position="34"/>
    </location>
</feature>
<keyword evidence="1 2" id="KW-0732">Signal</keyword>
<proteinExistence type="predicted"/>
<dbReference type="SUPFAM" id="SSF49785">
    <property type="entry name" value="Galactose-binding domain-like"/>
    <property type="match status" value="2"/>
</dbReference>
<evidence type="ECO:0000256" key="2">
    <source>
        <dbReference type="SAM" id="SignalP"/>
    </source>
</evidence>
<dbReference type="EMBL" id="VNJJ01000001">
    <property type="protein sequence ID" value="TVY04301.1"/>
    <property type="molecule type" value="Genomic_DNA"/>
</dbReference>
<dbReference type="PROSITE" id="PS51175">
    <property type="entry name" value="CBM6"/>
    <property type="match status" value="2"/>
</dbReference>
<evidence type="ECO:0000313" key="4">
    <source>
        <dbReference type="EMBL" id="TVY04301.1"/>
    </source>
</evidence>
<keyword evidence="5" id="KW-1185">Reference proteome</keyword>
<dbReference type="SUPFAM" id="SSF52317">
    <property type="entry name" value="Class I glutamine amidotransferase-like"/>
    <property type="match status" value="1"/>
</dbReference>
<name>A0A559JWN3_9BACL</name>
<dbReference type="InterPro" id="IPR005084">
    <property type="entry name" value="CBM6"/>
</dbReference>
<comment type="caution">
    <text evidence="4">The sequence shown here is derived from an EMBL/GenBank/DDBJ whole genome shotgun (WGS) entry which is preliminary data.</text>
</comment>
<feature type="domain" description="CBM6" evidence="3">
    <location>
        <begin position="290"/>
        <end position="411"/>
    </location>
</feature>
<dbReference type="InterPro" id="IPR029062">
    <property type="entry name" value="Class_I_gatase-like"/>
</dbReference>
<sequence>MYTLTGKSKQVARILASFLTFIFLCSSLASGIKAAESGPQFKVIAFYNGTWDAAHISFVNEANKRFPEFARQYNFSYEATNDWSKLNTSNLSQYKVVIFLDDVPPAAQRPAFEQYMKNGGGWLGFHVSAFTQNPSSWNWYYNEFLGSGSFRSNTWGPTPAVLRVGNSTHPITRDLPATYKTPASEWYSWSVDLRNKPNIDILYSVDPVSFPLGTDPNQSWYSGFYPIVWSNKDYKMMYANMGHNDMNYANNTTKSFTFSDETQNKLIINALLWMGGGQQPQPNTFYSVPGTIEAENYSSMMGIQTESTSDIGGGLNVGWIDAGDWVNYPIKVSSSNTYTISYRVASPTGGGRIQAEQGNTGRVLGSIEVPSTGGWQKWTTISHDVNLSAGEQQLKLFFPAGGFNVNWIKIEQKNITPTIKIEAENYTDSYGVKTQATTDVGGGLNVGWIDPGDWMAYSTPTSLSPGTYTISYRVASPNGSEIQFERFGGGAVFGTISVPATGGWQNWITVSHDVVFSSTEQQIALAFPKSGGINVNWFTITRKQ</sequence>
<evidence type="ECO:0000256" key="1">
    <source>
        <dbReference type="ARBA" id="ARBA00022729"/>
    </source>
</evidence>
<dbReference type="InterPro" id="IPR029010">
    <property type="entry name" value="ThuA-like"/>
</dbReference>
<feature type="chain" id="PRO_5022148771" evidence="2">
    <location>
        <begin position="35"/>
        <end position="544"/>
    </location>
</feature>
<dbReference type="Pfam" id="PF03422">
    <property type="entry name" value="CBM_6"/>
    <property type="match status" value="2"/>
</dbReference>
<dbReference type="Gene3D" id="3.40.50.880">
    <property type="match status" value="1"/>
</dbReference>